<comment type="caution">
    <text evidence="2">The sequence shown here is derived from an EMBL/GenBank/DDBJ whole genome shotgun (WGS) entry which is preliminary data.</text>
</comment>
<dbReference type="PROSITE" id="PS50042">
    <property type="entry name" value="CNMP_BINDING_3"/>
    <property type="match status" value="1"/>
</dbReference>
<gene>
    <name evidence="2" type="ORF">PGLA1383_LOCUS34760</name>
</gene>
<organism evidence="2 3">
    <name type="scientific">Polarella glacialis</name>
    <name type="common">Dinoflagellate</name>
    <dbReference type="NCBI Taxonomy" id="89957"/>
    <lineage>
        <taxon>Eukaryota</taxon>
        <taxon>Sar</taxon>
        <taxon>Alveolata</taxon>
        <taxon>Dinophyceae</taxon>
        <taxon>Suessiales</taxon>
        <taxon>Suessiaceae</taxon>
        <taxon>Polarella</taxon>
    </lineage>
</organism>
<dbReference type="InterPro" id="IPR014710">
    <property type="entry name" value="RmlC-like_jellyroll"/>
</dbReference>
<evidence type="ECO:0000259" key="1">
    <source>
        <dbReference type="PROSITE" id="PS50042"/>
    </source>
</evidence>
<name>A0A813FU76_POLGL</name>
<evidence type="ECO:0000313" key="3">
    <source>
        <dbReference type="Proteomes" id="UP000654075"/>
    </source>
</evidence>
<keyword evidence="3" id="KW-1185">Reference proteome</keyword>
<evidence type="ECO:0000313" key="2">
    <source>
        <dbReference type="EMBL" id="CAE8617092.1"/>
    </source>
</evidence>
<dbReference type="Gene3D" id="2.60.120.10">
    <property type="entry name" value="Jelly Rolls"/>
    <property type="match status" value="1"/>
</dbReference>
<feature type="non-terminal residue" evidence="2">
    <location>
        <position position="125"/>
    </location>
</feature>
<dbReference type="EMBL" id="CAJNNV010026059">
    <property type="protein sequence ID" value="CAE8617092.1"/>
    <property type="molecule type" value="Genomic_DNA"/>
</dbReference>
<dbReference type="OrthoDB" id="63267at2759"/>
<reference evidence="2" key="1">
    <citation type="submission" date="2021-02" db="EMBL/GenBank/DDBJ databases">
        <authorList>
            <person name="Dougan E. K."/>
            <person name="Rhodes N."/>
            <person name="Thang M."/>
            <person name="Chan C."/>
        </authorList>
    </citation>
    <scope>NUCLEOTIDE SEQUENCE</scope>
</reference>
<dbReference type="Proteomes" id="UP000654075">
    <property type="component" value="Unassembled WGS sequence"/>
</dbReference>
<feature type="non-terminal residue" evidence="2">
    <location>
        <position position="1"/>
    </location>
</feature>
<dbReference type="AlphaFoldDB" id="A0A813FU76"/>
<proteinExistence type="predicted"/>
<sequence>VSACSCESAAGLEEASGVKASGEEELVMDDEENLRMIAIMKDKGRRRGVTAESTSIEQVKDYVKPVYAKDEASHARIKNIIAESDKMKVLFGHLDNAALEHIINAFYPVTETAGTDVIRQGDGGD</sequence>
<feature type="domain" description="Cyclic nucleotide-binding" evidence="1">
    <location>
        <begin position="90"/>
        <end position="125"/>
    </location>
</feature>
<protein>
    <recommendedName>
        <fullName evidence="1">Cyclic nucleotide-binding domain-containing protein</fullName>
    </recommendedName>
</protein>
<dbReference type="InterPro" id="IPR000595">
    <property type="entry name" value="cNMP-bd_dom"/>
</dbReference>
<accession>A0A813FU76</accession>